<keyword evidence="1" id="KW-0732">Signal</keyword>
<feature type="signal peptide" evidence="1">
    <location>
        <begin position="1"/>
        <end position="19"/>
    </location>
</feature>
<dbReference type="EMBL" id="JAGUCO010000004">
    <property type="protein sequence ID" value="MBS2098307.1"/>
    <property type="molecule type" value="Genomic_DNA"/>
</dbReference>
<keyword evidence="3" id="KW-1185">Reference proteome</keyword>
<proteinExistence type="predicted"/>
<gene>
    <name evidence="2" type="ORF">KEM10_08440</name>
</gene>
<evidence type="ECO:0000313" key="2">
    <source>
        <dbReference type="EMBL" id="MBS2098307.1"/>
    </source>
</evidence>
<dbReference type="RefSeq" id="WP_212215551.1">
    <property type="nucleotide sequence ID" value="NZ_JAGUCO010000004.1"/>
</dbReference>
<sequence>MKKYLVGMLVFALGMQMKASDNVKVFNNKRYNEPVVSAINTDNQFDYLVIKDASTDKVMIEKDIKNQVRIHQRLDFVEGGAKNYTVGLVNKDGDMSTELEVVNNNVIQYRKAINDDVANKVKMFVLEDENLLVSHINGDENSLYLVIEDMDSNKRIIEKSVGDDKLFSRKQTIVRLKEGNNYRATLYSGQTAYYFDFVK</sequence>
<accession>A0ABS5JTW6</accession>
<comment type="caution">
    <text evidence="2">The sequence shown here is derived from an EMBL/GenBank/DDBJ whole genome shotgun (WGS) entry which is preliminary data.</text>
</comment>
<dbReference type="Proteomes" id="UP000708576">
    <property type="component" value="Unassembled WGS sequence"/>
</dbReference>
<evidence type="ECO:0000256" key="1">
    <source>
        <dbReference type="SAM" id="SignalP"/>
    </source>
</evidence>
<reference evidence="2 3" key="1">
    <citation type="journal article" date="2015" name="Int. J. Syst. Evol. Microbiol.">
        <title>Carboxylicivirga linearis sp. nov., isolated from a sea cucumber culture pond.</title>
        <authorList>
            <person name="Wang F.Q."/>
            <person name="Zhou Y.X."/>
            <person name="Lin X.Z."/>
            <person name="Chen G.J."/>
            <person name="Du Z.J."/>
        </authorList>
    </citation>
    <scope>NUCLEOTIDE SEQUENCE [LARGE SCALE GENOMIC DNA]</scope>
    <source>
        <strain evidence="2 3">FB218</strain>
    </source>
</reference>
<name>A0ABS5JTW6_9BACT</name>
<evidence type="ECO:0000313" key="3">
    <source>
        <dbReference type="Proteomes" id="UP000708576"/>
    </source>
</evidence>
<protein>
    <submittedName>
        <fullName evidence="2">Uncharacterized protein</fullName>
    </submittedName>
</protein>
<organism evidence="2 3">
    <name type="scientific">Carboxylicivirga linearis</name>
    <dbReference type="NCBI Taxonomy" id="1628157"/>
    <lineage>
        <taxon>Bacteria</taxon>
        <taxon>Pseudomonadati</taxon>
        <taxon>Bacteroidota</taxon>
        <taxon>Bacteroidia</taxon>
        <taxon>Marinilabiliales</taxon>
        <taxon>Marinilabiliaceae</taxon>
        <taxon>Carboxylicivirga</taxon>
    </lineage>
</organism>
<feature type="chain" id="PRO_5045639200" evidence="1">
    <location>
        <begin position="20"/>
        <end position="199"/>
    </location>
</feature>